<gene>
    <name evidence="1" type="ORF">FLAT13_03647</name>
</gene>
<dbReference type="AlphaFoldDB" id="A0A6V6Z5M4"/>
<keyword evidence="2" id="KW-1185">Reference proteome</keyword>
<proteinExistence type="predicted"/>
<reference evidence="1 2" key="1">
    <citation type="submission" date="2020-06" db="EMBL/GenBank/DDBJ databases">
        <authorList>
            <person name="Criscuolo A."/>
        </authorList>
    </citation>
    <scope>NUCLEOTIDE SEQUENCE [LARGE SCALE GENOMIC DNA]</scope>
    <source>
        <strain evidence="2">CIP 111411</strain>
    </source>
</reference>
<name>A0A6V6Z5M4_9FLAO</name>
<evidence type="ECO:0000313" key="2">
    <source>
        <dbReference type="Proteomes" id="UP000530060"/>
    </source>
</evidence>
<accession>A0A6V6Z5M4</accession>
<protein>
    <submittedName>
        <fullName evidence="1">Uncharacterized protein</fullName>
    </submittedName>
</protein>
<evidence type="ECO:0000313" key="1">
    <source>
        <dbReference type="EMBL" id="CAD0007107.1"/>
    </source>
</evidence>
<dbReference type="Proteomes" id="UP000530060">
    <property type="component" value="Unassembled WGS sequence"/>
</dbReference>
<comment type="caution">
    <text evidence="1">The sequence shown here is derived from an EMBL/GenBank/DDBJ whole genome shotgun (WGS) entry which is preliminary data.</text>
</comment>
<sequence>MYMEALALGSDKDDCLDLSPQFGRYNQSILGNVFQPNINKSVELKRGIHLHWTLPKALKHSFIGENEEAKFPYAPNRWMVVRIRTDKGIKNMESRLWVIKSDEKNSIRNNDPVPNWITVKNDKLDLSNLGKAIEWSSVYDDSVSEPILTGFGAANPYFSSFYLSSKNVFGFHDDMKDIDSDCTISYIVTGWYNDLSIDPIAPLDFETEPVIKEYTDRKRESDWFKKMWKCDEDEYPDSCLLHSSIHSIQWNNELKSGVPDGEIQVYAGNTAIESLSAQIIKSNNVEKSGIEELLNALQYQFLDDNKNEPGLKSIKTEIHKRGFSPKNRGSYWEIIRVEVEDEQLESKQDEKPHFPDNSAILKDLNDLNETQIDSNKIKQEILNLQQEYYFLWYKQAAKTVNDYDVSDFDYGTSRKNILDQLVSKKVEIDLLNKEIKQQVSNINQYKELSGKNPEFKLKEKLEDRFWEPNDPVLLLCGSGIGNTEKPAFQTSDKEINCRFDNQILRKLYLNVPYNDVTIPVTIFSSKINIPKVDELMHPKIPFEGIKTLIYETLLLDHSLSLDIALEAYNEAQLGEGKDKTSPVIKAFSKIVIEKQLSPNYEGKEKAYESFSLTKWQQAWTPLFMVWDASYTSNNPDVKDLDLIENTDKWKLQEDLYFKKQSTKDHGESISINGISPFSNSVFANLKRIIPDSIVNKYGNLNLIAQSLSGLHKMLLMQRSDIQLPPFKYVNDENYRFDTDYIIDQDELNIIGENGYRLGCNPGNINGIDSNIFNPLRSGFVEIKNLSIVDVFGQVKKVIVDKSISNPKITCAVTLKGEQEDTGTIIPLPPRIIQPSRLRFNWLNIKDEVVYQDTGKLDNPVFGWLVPNYLDHSIMVYDGDGNEVLILQIGSDLTKDKGLKLLKKPFPGRDTFTDLTENLQLKRLLDTLDSGSKVSGIMDLAYKISLNTLGNNAIQNNTSALLYGQPLALVRCSIGLELLGLPYYNQRWDKSGKEDIGNIETVKFPLTIGDHSIEKDGLIGYFTDYEPDLFCTTANPREFNFSDEPFFKKDEVLKITLNQDPTKVTLLMNPSMGVHLSTGILPTKFVELFNHNSARLLSQLNISFIVAPFIAEKVAPDIPIPTSINANWKWTHKSDVMTWQNNEDLAEGKNKQILGFRKQQVYEGWLRLSNLKTND</sequence>
<dbReference type="EMBL" id="CAIJDP010000080">
    <property type="protein sequence ID" value="CAD0007107.1"/>
    <property type="molecule type" value="Genomic_DNA"/>
</dbReference>
<organism evidence="1 2">
    <name type="scientific">Flavobacterium salmonis</name>
    <dbReference type="NCBI Taxonomy" id="2654844"/>
    <lineage>
        <taxon>Bacteria</taxon>
        <taxon>Pseudomonadati</taxon>
        <taxon>Bacteroidota</taxon>
        <taxon>Flavobacteriia</taxon>
        <taxon>Flavobacteriales</taxon>
        <taxon>Flavobacteriaceae</taxon>
        <taxon>Flavobacterium</taxon>
    </lineage>
</organism>